<evidence type="ECO:0000256" key="6">
    <source>
        <dbReference type="ARBA" id="ARBA00022989"/>
    </source>
</evidence>
<feature type="transmembrane region" description="Helical" evidence="9">
    <location>
        <begin position="183"/>
        <end position="202"/>
    </location>
</feature>
<feature type="transmembrane region" description="Helical" evidence="9">
    <location>
        <begin position="39"/>
        <end position="63"/>
    </location>
</feature>
<proteinExistence type="predicted"/>
<gene>
    <name evidence="12" type="ORF">J2739_005305</name>
</gene>
<feature type="compositionally biased region" description="Polar residues" evidence="8">
    <location>
        <begin position="647"/>
        <end position="657"/>
    </location>
</feature>
<protein>
    <submittedName>
        <fullName evidence="12">ATP-binding cassette subfamily B multidrug efflux pump</fullName>
    </submittedName>
</protein>
<dbReference type="SUPFAM" id="SSF90123">
    <property type="entry name" value="ABC transporter transmembrane region"/>
    <property type="match status" value="1"/>
</dbReference>
<evidence type="ECO:0000259" key="11">
    <source>
        <dbReference type="PROSITE" id="PS50929"/>
    </source>
</evidence>
<dbReference type="Gene3D" id="1.20.1560.10">
    <property type="entry name" value="ABC transporter type 1, transmembrane domain"/>
    <property type="match status" value="1"/>
</dbReference>
<evidence type="ECO:0000256" key="9">
    <source>
        <dbReference type="SAM" id="Phobius"/>
    </source>
</evidence>
<dbReference type="Pfam" id="PF00664">
    <property type="entry name" value="ABC_membrane"/>
    <property type="match status" value="1"/>
</dbReference>
<dbReference type="GO" id="GO:0005524">
    <property type="term" value="F:ATP binding"/>
    <property type="evidence" value="ECO:0007669"/>
    <property type="project" value="UniProtKB-KW"/>
</dbReference>
<dbReference type="SUPFAM" id="SSF52540">
    <property type="entry name" value="P-loop containing nucleoside triphosphate hydrolases"/>
    <property type="match status" value="1"/>
</dbReference>
<dbReference type="PANTHER" id="PTHR43394">
    <property type="entry name" value="ATP-DEPENDENT PERMEASE MDL1, MITOCHONDRIAL"/>
    <property type="match status" value="1"/>
</dbReference>
<evidence type="ECO:0000256" key="5">
    <source>
        <dbReference type="ARBA" id="ARBA00022840"/>
    </source>
</evidence>
<dbReference type="InterPro" id="IPR011527">
    <property type="entry name" value="ABC1_TM_dom"/>
</dbReference>
<evidence type="ECO:0000256" key="2">
    <source>
        <dbReference type="ARBA" id="ARBA00022475"/>
    </source>
</evidence>
<organism evidence="12 13">
    <name type="scientific">Variovorax soli</name>
    <dbReference type="NCBI Taxonomy" id="376815"/>
    <lineage>
        <taxon>Bacteria</taxon>
        <taxon>Pseudomonadati</taxon>
        <taxon>Pseudomonadota</taxon>
        <taxon>Betaproteobacteria</taxon>
        <taxon>Burkholderiales</taxon>
        <taxon>Comamonadaceae</taxon>
        <taxon>Variovorax</taxon>
    </lineage>
</organism>
<dbReference type="Proteomes" id="UP001184230">
    <property type="component" value="Unassembled WGS sequence"/>
</dbReference>
<evidence type="ECO:0000256" key="3">
    <source>
        <dbReference type="ARBA" id="ARBA00022692"/>
    </source>
</evidence>
<feature type="region of interest" description="Disordered" evidence="8">
    <location>
        <begin position="610"/>
        <end position="657"/>
    </location>
</feature>
<evidence type="ECO:0000256" key="4">
    <source>
        <dbReference type="ARBA" id="ARBA00022741"/>
    </source>
</evidence>
<evidence type="ECO:0000313" key="13">
    <source>
        <dbReference type="Proteomes" id="UP001184230"/>
    </source>
</evidence>
<evidence type="ECO:0000256" key="8">
    <source>
        <dbReference type="SAM" id="MobiDB-lite"/>
    </source>
</evidence>
<evidence type="ECO:0000256" key="7">
    <source>
        <dbReference type="ARBA" id="ARBA00023136"/>
    </source>
</evidence>
<keyword evidence="13" id="KW-1185">Reference proteome</keyword>
<dbReference type="EMBL" id="JAVDRF010000017">
    <property type="protein sequence ID" value="MDR6539509.1"/>
    <property type="molecule type" value="Genomic_DNA"/>
</dbReference>
<feature type="transmembrane region" description="Helical" evidence="9">
    <location>
        <begin position="155"/>
        <end position="177"/>
    </location>
</feature>
<dbReference type="InterPro" id="IPR039421">
    <property type="entry name" value="Type_1_exporter"/>
</dbReference>
<dbReference type="InterPro" id="IPR036640">
    <property type="entry name" value="ABC1_TM_sf"/>
</dbReference>
<feature type="domain" description="ABC transmembrane type-1" evidence="11">
    <location>
        <begin position="40"/>
        <end position="326"/>
    </location>
</feature>
<dbReference type="Pfam" id="PF00005">
    <property type="entry name" value="ABC_tran"/>
    <property type="match status" value="1"/>
</dbReference>
<comment type="subcellular location">
    <subcellularLocation>
        <location evidence="1">Cell membrane</location>
        <topology evidence="1">Multi-pass membrane protein</topology>
    </subcellularLocation>
</comment>
<dbReference type="InterPro" id="IPR027417">
    <property type="entry name" value="P-loop_NTPase"/>
</dbReference>
<feature type="transmembrane region" description="Helical" evidence="9">
    <location>
        <begin position="83"/>
        <end position="103"/>
    </location>
</feature>
<keyword evidence="2" id="KW-1003">Cell membrane</keyword>
<dbReference type="Gene3D" id="3.40.50.300">
    <property type="entry name" value="P-loop containing nucleotide triphosphate hydrolases"/>
    <property type="match status" value="1"/>
</dbReference>
<keyword evidence="6 9" id="KW-1133">Transmembrane helix</keyword>
<dbReference type="PROSITE" id="PS00211">
    <property type="entry name" value="ABC_TRANSPORTER_1"/>
    <property type="match status" value="1"/>
</dbReference>
<dbReference type="InterPro" id="IPR003439">
    <property type="entry name" value="ABC_transporter-like_ATP-bd"/>
</dbReference>
<comment type="caution">
    <text evidence="12">The sequence shown here is derived from an EMBL/GenBank/DDBJ whole genome shotgun (WGS) entry which is preliminary data.</text>
</comment>
<name>A0ABU1NM46_9BURK</name>
<keyword evidence="4" id="KW-0547">Nucleotide-binding</keyword>
<feature type="compositionally biased region" description="Polar residues" evidence="8">
    <location>
        <begin position="628"/>
        <end position="637"/>
    </location>
</feature>
<evidence type="ECO:0000259" key="10">
    <source>
        <dbReference type="PROSITE" id="PS50893"/>
    </source>
</evidence>
<sequence>MFTYFEKLLHPYPSTEPALPPRGFFAFLWACTDGLRGKIAAMALLTAAMSAFEALLFAMLGRIVDWLGDQSPARLWEERGGTLMWLGIALVASIAVVALQTIVKHQTLAVNLPMRLRWNFHRLMLGQSMAFYQDEFAGRITAKVMQTALAVRDTLFVLADVLVAMTVYIATMIVLAAVLDRQLMLPFMIWIALYIGALLFFVPRLGKIGKAQADARAMMTGRVTDAYTNIATVKLFSHAHREAGFARAAMQDFMRTGYGQMRLVSAFEITNHTLSMGLTAGMAGMGLWLWSQGAVGVGAVAAATAMALRLQGMSHWIMWEMTSLFESIGTVQDGMKTLSRQRTVLDAPDAVALTVPRGEVRFEHVSFHYGLDADEGSRRVIDDLTLTVAPGEKIGLVGRSGAGKSTLVNLLLRFHDLESGRILVDGQDIAHVTQDSLRTHIGMVTQDTSLLHRSVSDNIAYGRPDASAAAIRAAAERAEAHDFIQTLGDATGRRAYEAHVGERGVKLSGGQRQRIAIARVMLKDAPILLLDEATSALDSEVEAAIQASLYRLMEGKTVIAIAHRLSTIAAMDRLIVLDQGRVVEQGDHATLLARGGLYARLWAHQSGGFLGEDDEGDEDHGPAIPGKSYSTRGQATTGRGPVAGSLELSSMQEESAP</sequence>
<evidence type="ECO:0000256" key="1">
    <source>
        <dbReference type="ARBA" id="ARBA00004651"/>
    </source>
</evidence>
<feature type="domain" description="ABC transporter" evidence="10">
    <location>
        <begin position="360"/>
        <end position="604"/>
    </location>
</feature>
<dbReference type="PROSITE" id="PS50929">
    <property type="entry name" value="ABC_TM1F"/>
    <property type="match status" value="1"/>
</dbReference>
<evidence type="ECO:0000313" key="12">
    <source>
        <dbReference type="EMBL" id="MDR6539509.1"/>
    </source>
</evidence>
<dbReference type="RefSeq" id="WP_309907258.1">
    <property type="nucleotide sequence ID" value="NZ_JAVDRF010000017.1"/>
</dbReference>
<keyword evidence="5 12" id="KW-0067">ATP-binding</keyword>
<accession>A0ABU1NM46</accession>
<feature type="transmembrane region" description="Helical" evidence="9">
    <location>
        <begin position="289"/>
        <end position="308"/>
    </location>
</feature>
<dbReference type="InterPro" id="IPR017871">
    <property type="entry name" value="ABC_transporter-like_CS"/>
</dbReference>
<reference evidence="12 13" key="1">
    <citation type="submission" date="2023-07" db="EMBL/GenBank/DDBJ databases">
        <title>Sorghum-associated microbial communities from plants grown in Nebraska, USA.</title>
        <authorList>
            <person name="Schachtman D."/>
        </authorList>
    </citation>
    <scope>NUCLEOTIDE SEQUENCE [LARGE SCALE GENOMIC DNA]</scope>
    <source>
        <strain evidence="12 13">DS1781</strain>
    </source>
</reference>
<dbReference type="InterPro" id="IPR003593">
    <property type="entry name" value="AAA+_ATPase"/>
</dbReference>
<dbReference type="PANTHER" id="PTHR43394:SF1">
    <property type="entry name" value="ATP-BINDING CASSETTE SUB-FAMILY B MEMBER 10, MITOCHONDRIAL"/>
    <property type="match status" value="1"/>
</dbReference>
<keyword evidence="7 9" id="KW-0472">Membrane</keyword>
<dbReference type="SMART" id="SM00382">
    <property type="entry name" value="AAA"/>
    <property type="match status" value="1"/>
</dbReference>
<keyword evidence="3 9" id="KW-0812">Transmembrane</keyword>
<dbReference type="PROSITE" id="PS50893">
    <property type="entry name" value="ABC_TRANSPORTER_2"/>
    <property type="match status" value="1"/>
</dbReference>